<organism evidence="5 6">
    <name type="scientific">Aphanomyces stellatus</name>
    <dbReference type="NCBI Taxonomy" id="120398"/>
    <lineage>
        <taxon>Eukaryota</taxon>
        <taxon>Sar</taxon>
        <taxon>Stramenopiles</taxon>
        <taxon>Oomycota</taxon>
        <taxon>Saprolegniomycetes</taxon>
        <taxon>Saprolegniales</taxon>
        <taxon>Verrucalvaceae</taxon>
        <taxon>Aphanomyces</taxon>
    </lineage>
</organism>
<evidence type="ECO:0000259" key="3">
    <source>
        <dbReference type="Pfam" id="PF08806"/>
    </source>
</evidence>
<gene>
    <name evidence="5" type="primary">Aste57867_22693</name>
    <name evidence="4" type="ORF">As57867_022623</name>
    <name evidence="5" type="ORF">ASTE57867_22693</name>
</gene>
<feature type="region of interest" description="Disordered" evidence="2">
    <location>
        <begin position="96"/>
        <end position="118"/>
    </location>
</feature>
<reference evidence="5 6" key="1">
    <citation type="submission" date="2019-03" db="EMBL/GenBank/DDBJ databases">
        <authorList>
            <person name="Gaulin E."/>
            <person name="Dumas B."/>
        </authorList>
    </citation>
    <scope>NUCLEOTIDE SEQUENCE [LARGE SCALE GENOMIC DNA]</scope>
    <source>
        <strain evidence="5">CBS 568.67</strain>
    </source>
</reference>
<feature type="compositionally biased region" description="Basic and acidic residues" evidence="2">
    <location>
        <begin position="96"/>
        <end position="106"/>
    </location>
</feature>
<feature type="domain" description="Selenoprotein F/M" evidence="3">
    <location>
        <begin position="2"/>
        <end position="63"/>
    </location>
</feature>
<proteinExistence type="inferred from homology"/>
<evidence type="ECO:0000313" key="4">
    <source>
        <dbReference type="EMBL" id="KAF0685427.1"/>
    </source>
</evidence>
<evidence type="ECO:0000313" key="6">
    <source>
        <dbReference type="Proteomes" id="UP000332933"/>
    </source>
</evidence>
<accession>A0A485LME4</accession>
<dbReference type="AlphaFoldDB" id="A0A485LME4"/>
<dbReference type="EMBL" id="CAADRA010007166">
    <property type="protein sequence ID" value="VFT99347.1"/>
    <property type="molecule type" value="Genomic_DNA"/>
</dbReference>
<dbReference type="Proteomes" id="UP000332933">
    <property type="component" value="Unassembled WGS sequence"/>
</dbReference>
<keyword evidence="6" id="KW-1185">Reference proteome</keyword>
<dbReference type="InterPro" id="IPR038219">
    <property type="entry name" value="Sep15/SelM_sf"/>
</dbReference>
<dbReference type="Pfam" id="PF08806">
    <property type="entry name" value="Sep15_SelM"/>
    <property type="match status" value="1"/>
</dbReference>
<dbReference type="Gene3D" id="3.40.30.50">
    <property type="entry name" value="Sep15/SelM thioredoxin-like domain, active-site redox motif"/>
    <property type="match status" value="1"/>
</dbReference>
<evidence type="ECO:0000256" key="2">
    <source>
        <dbReference type="SAM" id="MobiDB-lite"/>
    </source>
</evidence>
<reference evidence="4" key="2">
    <citation type="submission" date="2019-06" db="EMBL/GenBank/DDBJ databases">
        <title>Genomics analysis of Aphanomyces spp. identifies a new class of oomycete effector associated with host adaptation.</title>
        <authorList>
            <person name="Gaulin E."/>
        </authorList>
    </citation>
    <scope>NUCLEOTIDE SEQUENCE</scope>
    <source>
        <strain evidence="4">CBS 578.67</strain>
    </source>
</reference>
<dbReference type="InterPro" id="IPR036249">
    <property type="entry name" value="Thioredoxin-like_sf"/>
</dbReference>
<comment type="similarity">
    <text evidence="1">Belongs to the selenoprotein M/F family.</text>
</comment>
<dbReference type="EMBL" id="VJMH01007140">
    <property type="protein sequence ID" value="KAF0685427.1"/>
    <property type="molecule type" value="Genomic_DNA"/>
</dbReference>
<name>A0A485LME4_9STRA</name>
<sequence>MRRYPSVVGFVNHNKDTLPGFSIDYVRGKPPTLQFFDGANELQSSVNIATWNQESIQAYVDHYLKPSEEAARAFLDAKAAMRVAKEEAAEAMRVAAMEEAKKKGEETAAQTSHGSDEL</sequence>
<protein>
    <submittedName>
        <fullName evidence="5">Aste57867_22693 protein</fullName>
    </submittedName>
</protein>
<dbReference type="SUPFAM" id="SSF52833">
    <property type="entry name" value="Thioredoxin-like"/>
    <property type="match status" value="1"/>
</dbReference>
<dbReference type="InterPro" id="IPR014912">
    <property type="entry name" value="Sep15_SelM_dom"/>
</dbReference>
<evidence type="ECO:0000256" key="1">
    <source>
        <dbReference type="ARBA" id="ARBA00005742"/>
    </source>
</evidence>
<evidence type="ECO:0000313" key="5">
    <source>
        <dbReference type="EMBL" id="VFT99347.1"/>
    </source>
</evidence>